<dbReference type="EMBL" id="JAACAK010000087">
    <property type="protein sequence ID" value="NIR75644.1"/>
    <property type="molecule type" value="Genomic_DNA"/>
</dbReference>
<accession>A0AAE5CDE8</accession>
<comment type="caution">
    <text evidence="1">The sequence shown here is derived from an EMBL/GenBank/DDBJ whole genome shotgun (WGS) entry which is preliminary data.</text>
</comment>
<dbReference type="Proteomes" id="UP000702544">
    <property type="component" value="Unassembled WGS sequence"/>
</dbReference>
<dbReference type="Gene3D" id="3.30.830.10">
    <property type="entry name" value="Metalloenzyme, LuxS/M16 peptidase-like"/>
    <property type="match status" value="1"/>
</dbReference>
<proteinExistence type="predicted"/>
<dbReference type="InterPro" id="IPR011249">
    <property type="entry name" value="Metalloenz_LuxS/M16"/>
</dbReference>
<evidence type="ECO:0000313" key="2">
    <source>
        <dbReference type="Proteomes" id="UP000702544"/>
    </source>
</evidence>
<evidence type="ECO:0000313" key="1">
    <source>
        <dbReference type="EMBL" id="NIR75644.1"/>
    </source>
</evidence>
<reference evidence="1 2" key="1">
    <citation type="submission" date="2020-01" db="EMBL/GenBank/DDBJ databases">
        <title>Genomes assembled from Gulf of Kutch pelagic sediment metagenomes.</title>
        <authorList>
            <person name="Chandrashekar M."/>
            <person name="Mahajan M.S."/>
            <person name="Dave K.J."/>
            <person name="Vatsa P."/>
            <person name="Nathani N.M."/>
        </authorList>
    </citation>
    <scope>NUCLEOTIDE SEQUENCE [LARGE SCALE GENOMIC DNA]</scope>
    <source>
        <strain evidence="1">KS3-K002</strain>
    </source>
</reference>
<name>A0AAE5CDE8_9BACT</name>
<gene>
    <name evidence="1" type="ORF">GWO12_11125</name>
</gene>
<sequence length="68" mass="7639">MILSLESTVTRLHRLAGVVLYDEPYRTLDELCERIDAVTEADVAELCAEYYAPDRQVIVRLGPEVSNG</sequence>
<dbReference type="AlphaFoldDB" id="A0AAE5CDE8"/>
<protein>
    <submittedName>
        <fullName evidence="1">Insulinase family protein</fullName>
    </submittedName>
</protein>
<dbReference type="SUPFAM" id="SSF63411">
    <property type="entry name" value="LuxS/MPP-like metallohydrolase"/>
    <property type="match status" value="1"/>
</dbReference>
<dbReference type="GO" id="GO:0046872">
    <property type="term" value="F:metal ion binding"/>
    <property type="evidence" value="ECO:0007669"/>
    <property type="project" value="InterPro"/>
</dbReference>
<organism evidence="1 2">
    <name type="scientific">Candidatus Kutchimonas denitrificans</name>
    <dbReference type="NCBI Taxonomy" id="3056748"/>
    <lineage>
        <taxon>Bacteria</taxon>
        <taxon>Pseudomonadati</taxon>
        <taxon>Gemmatimonadota</taxon>
        <taxon>Gemmatimonadia</taxon>
        <taxon>Candidatus Palauibacterales</taxon>
        <taxon>Candidatus Palauibacteraceae</taxon>
        <taxon>Candidatus Kutchimonas</taxon>
    </lineage>
</organism>